<dbReference type="SUPFAM" id="SSF46785">
    <property type="entry name" value="Winged helix' DNA-binding domain"/>
    <property type="match status" value="1"/>
</dbReference>
<protein>
    <submittedName>
        <fullName evidence="5">GntR family transcriptional regulator</fullName>
    </submittedName>
</protein>
<dbReference type="InterPro" id="IPR036390">
    <property type="entry name" value="WH_DNA-bd_sf"/>
</dbReference>
<evidence type="ECO:0000313" key="5">
    <source>
        <dbReference type="EMBL" id="NUU61958.1"/>
    </source>
</evidence>
<dbReference type="Gene3D" id="1.10.10.10">
    <property type="entry name" value="Winged helix-like DNA-binding domain superfamily/Winged helix DNA-binding domain"/>
    <property type="match status" value="1"/>
</dbReference>
<dbReference type="PANTHER" id="PTHR30146">
    <property type="entry name" value="LACI-RELATED TRANSCRIPTIONAL REPRESSOR"/>
    <property type="match status" value="1"/>
</dbReference>
<comment type="caution">
    <text evidence="5">The sequence shown here is derived from an EMBL/GenBank/DDBJ whole genome shotgun (WGS) entry which is preliminary data.</text>
</comment>
<dbReference type="GO" id="GO:0003700">
    <property type="term" value="F:DNA-binding transcription factor activity"/>
    <property type="evidence" value="ECO:0007669"/>
    <property type="project" value="InterPro"/>
</dbReference>
<keyword evidence="6" id="KW-1185">Reference proteome</keyword>
<keyword evidence="3" id="KW-0804">Transcription</keyword>
<dbReference type="PANTHER" id="PTHR30146:SF109">
    <property type="entry name" value="HTH-TYPE TRANSCRIPTIONAL REGULATOR GALS"/>
    <property type="match status" value="1"/>
</dbReference>
<evidence type="ECO:0000313" key="6">
    <source>
        <dbReference type="Proteomes" id="UP000564806"/>
    </source>
</evidence>
<dbReference type="InterPro" id="IPR036388">
    <property type="entry name" value="WH-like_DNA-bd_sf"/>
</dbReference>
<dbReference type="EMBL" id="JABWCS010000212">
    <property type="protein sequence ID" value="NUU61958.1"/>
    <property type="molecule type" value="Genomic_DNA"/>
</dbReference>
<dbReference type="SMART" id="SM00345">
    <property type="entry name" value="HTH_GNTR"/>
    <property type="match status" value="1"/>
</dbReference>
<keyword evidence="1" id="KW-0805">Transcription regulation</keyword>
<evidence type="ECO:0000256" key="3">
    <source>
        <dbReference type="ARBA" id="ARBA00023163"/>
    </source>
</evidence>
<dbReference type="Proteomes" id="UP000564806">
    <property type="component" value="Unassembled WGS sequence"/>
</dbReference>
<organism evidence="5 6">
    <name type="scientific">Paenibacillus agri</name>
    <dbReference type="NCBI Taxonomy" id="2744309"/>
    <lineage>
        <taxon>Bacteria</taxon>
        <taxon>Bacillati</taxon>
        <taxon>Bacillota</taxon>
        <taxon>Bacilli</taxon>
        <taxon>Bacillales</taxon>
        <taxon>Paenibacillaceae</taxon>
        <taxon>Paenibacillus</taxon>
    </lineage>
</organism>
<reference evidence="5" key="1">
    <citation type="submission" date="2020-06" db="EMBL/GenBank/DDBJ databases">
        <title>Paenibacillus sp. nov., isolated from soil.</title>
        <authorList>
            <person name="Seo Y.L."/>
        </authorList>
    </citation>
    <scope>NUCLEOTIDE SEQUENCE [LARGE SCALE GENOMIC DNA]</scope>
    <source>
        <strain evidence="5">JW14</strain>
    </source>
</reference>
<dbReference type="RefSeq" id="WP_175372461.1">
    <property type="nucleotide sequence ID" value="NZ_JABWCS010000212.1"/>
</dbReference>
<dbReference type="InterPro" id="IPR028082">
    <property type="entry name" value="Peripla_BP_I"/>
</dbReference>
<evidence type="ECO:0000256" key="1">
    <source>
        <dbReference type="ARBA" id="ARBA00023015"/>
    </source>
</evidence>
<proteinExistence type="predicted"/>
<dbReference type="Gene3D" id="3.40.50.2300">
    <property type="match status" value="2"/>
</dbReference>
<name>A0A850ELP3_9BACL</name>
<accession>A0A850ELP3</accession>
<dbReference type="AlphaFoldDB" id="A0A850ELP3"/>
<dbReference type="SUPFAM" id="SSF53822">
    <property type="entry name" value="Periplasmic binding protein-like I"/>
    <property type="match status" value="1"/>
</dbReference>
<dbReference type="Pfam" id="PF13377">
    <property type="entry name" value="Peripla_BP_3"/>
    <property type="match status" value="1"/>
</dbReference>
<dbReference type="InterPro" id="IPR000524">
    <property type="entry name" value="Tscrpt_reg_HTH_GntR"/>
</dbReference>
<evidence type="ECO:0000256" key="2">
    <source>
        <dbReference type="ARBA" id="ARBA00023125"/>
    </source>
</evidence>
<sequence length="383" mass="43420">MEEQQHQKPDRKPLLYLQTADLVLEEIRKRKLQPHDPVPSEAELAKLYSVSRMTAKLALQILEKQGIVYRLARRGTFMSGDYSGPDREIAAEQTDGGKKLVKRRIALVFPNVDDYVARIIASVEREARKSGCHLLIRMTTDKEDESTSLQELYDDGVDGIILYPRGRTHCSEKVLELNLLNYPLVIIDRIFREVNIDCVYHDHHQGAYNLTEYLIQRGHREIGYLSMPFDGVTSREDRYKGYMQAMLDYELPVNGRNINLNCSEDYMLDLNGSNQELVDFMQNNPDMTAVLCADDYLATSCLNTALSIGKPVPDELSIIGFSDIQLASLLPVPLTTARQTTQQLGHAAVNLLCKRMENSREGAVSIKVNTTIIERSSVRDLNL</sequence>
<gene>
    <name evidence="5" type="ORF">HPT30_16560</name>
</gene>
<dbReference type="InterPro" id="IPR046335">
    <property type="entry name" value="LacI/GalR-like_sensor"/>
</dbReference>
<dbReference type="CDD" id="cd06267">
    <property type="entry name" value="PBP1_LacI_sugar_binding-like"/>
    <property type="match status" value="1"/>
</dbReference>
<dbReference type="CDD" id="cd07377">
    <property type="entry name" value="WHTH_GntR"/>
    <property type="match status" value="1"/>
</dbReference>
<dbReference type="GO" id="GO:0000976">
    <property type="term" value="F:transcription cis-regulatory region binding"/>
    <property type="evidence" value="ECO:0007669"/>
    <property type="project" value="TreeGrafter"/>
</dbReference>
<dbReference type="Pfam" id="PF00392">
    <property type="entry name" value="GntR"/>
    <property type="match status" value="1"/>
</dbReference>
<dbReference type="PRINTS" id="PR00035">
    <property type="entry name" value="HTHGNTR"/>
</dbReference>
<dbReference type="PROSITE" id="PS50949">
    <property type="entry name" value="HTH_GNTR"/>
    <property type="match status" value="1"/>
</dbReference>
<evidence type="ECO:0000259" key="4">
    <source>
        <dbReference type="PROSITE" id="PS50949"/>
    </source>
</evidence>
<feature type="domain" description="HTH gntR-type" evidence="4">
    <location>
        <begin position="13"/>
        <end position="81"/>
    </location>
</feature>
<keyword evidence="2" id="KW-0238">DNA-binding</keyword>